<sequence length="48" mass="5037">MTDPTPQPEIPPMDPVPAQPEIDPAGTPDEVPPMPGETDGDFDRPGAI</sequence>
<feature type="region of interest" description="Disordered" evidence="1">
    <location>
        <begin position="1"/>
        <end position="48"/>
    </location>
</feature>
<dbReference type="EMBL" id="CP002102">
    <property type="protein sequence ID" value="ADL01049.1"/>
    <property type="molecule type" value="Genomic_DNA"/>
</dbReference>
<evidence type="ECO:0000313" key="2">
    <source>
        <dbReference type="EMBL" id="ADL01049.1"/>
    </source>
</evidence>
<dbReference type="RefSeq" id="WP_013269151.1">
    <property type="nucleotide sequence ID" value="NC_014375.1"/>
</dbReference>
<organism evidence="2 3">
    <name type="scientific">Brevundimonas subvibrioides (strain ATCC 15264 / DSM 4735 / LMG 14903 / NBRC 16000 / CB 81)</name>
    <name type="common">Caulobacter subvibrioides</name>
    <dbReference type="NCBI Taxonomy" id="633149"/>
    <lineage>
        <taxon>Bacteria</taxon>
        <taxon>Pseudomonadati</taxon>
        <taxon>Pseudomonadota</taxon>
        <taxon>Alphaproteobacteria</taxon>
        <taxon>Caulobacterales</taxon>
        <taxon>Caulobacteraceae</taxon>
        <taxon>Brevundimonas</taxon>
    </lineage>
</organism>
<protein>
    <submittedName>
        <fullName evidence="2">Uncharacterized protein</fullName>
    </submittedName>
</protein>
<reference evidence="3" key="1">
    <citation type="journal article" date="2011" name="J. Bacteriol.">
        <title>Genome sequences of eight morphologically diverse alphaproteobacteria.</title>
        <authorList>
            <consortium name="US DOE Joint Genome Institute"/>
            <person name="Brown P.J."/>
            <person name="Kysela D.T."/>
            <person name="Buechlein A."/>
            <person name="Hemmerich C."/>
            <person name="Brun Y.V."/>
        </authorList>
    </citation>
    <scope>NUCLEOTIDE SEQUENCE [LARGE SCALE GENOMIC DNA]</scope>
    <source>
        <strain evidence="3">ATCC 15264 / DSM 4735 / LMG 14903 / NBRC 16000 / CB 81</strain>
    </source>
</reference>
<dbReference type="KEGG" id="bsb:Bresu_1738"/>
<evidence type="ECO:0000313" key="3">
    <source>
        <dbReference type="Proteomes" id="UP000002696"/>
    </source>
</evidence>
<dbReference type="InParanoid" id="D9QH83"/>
<gene>
    <name evidence="2" type="ordered locus">Bresu_1738</name>
</gene>
<feature type="compositionally biased region" description="Pro residues" evidence="1">
    <location>
        <begin position="1"/>
        <end position="18"/>
    </location>
</feature>
<dbReference type="AlphaFoldDB" id="D9QH83"/>
<dbReference type="HOGENOM" id="CLU_3150239_0_0_5"/>
<dbReference type="Proteomes" id="UP000002696">
    <property type="component" value="Chromosome"/>
</dbReference>
<proteinExistence type="predicted"/>
<accession>D9QH83</accession>
<keyword evidence="3" id="KW-1185">Reference proteome</keyword>
<name>D9QH83_BRESC</name>
<dbReference type="STRING" id="633149.Bresu_1738"/>
<evidence type="ECO:0000256" key="1">
    <source>
        <dbReference type="SAM" id="MobiDB-lite"/>
    </source>
</evidence>